<keyword evidence="1" id="KW-0732">Signal</keyword>
<organism evidence="2 3">
    <name type="scientific">candidate division WOR-1 bacterium DG_54_3</name>
    <dbReference type="NCBI Taxonomy" id="1703775"/>
    <lineage>
        <taxon>Bacteria</taxon>
        <taxon>Bacillati</taxon>
        <taxon>Saganbacteria</taxon>
    </lineage>
</organism>
<evidence type="ECO:0000313" key="2">
    <source>
        <dbReference type="EMBL" id="KPJ66885.1"/>
    </source>
</evidence>
<feature type="non-terminal residue" evidence="2">
    <location>
        <position position="100"/>
    </location>
</feature>
<accession>A0A0S7XWM6</accession>
<sequence>MKRSIFILTCFLLLFSSVSLAEKNYESLKTINSFSWAKWFDQTLGFIYDSHGCLHFSPSDVFLLYKTIPAGIPLKIKKYQLKKNEPPFPIEKVPYLIDKT</sequence>
<dbReference type="SUPFAM" id="SSF141523">
    <property type="entry name" value="L,D-transpeptidase catalytic domain-like"/>
    <property type="match status" value="1"/>
</dbReference>
<protein>
    <recommendedName>
        <fullName evidence="4">YkuD domain-containing protein</fullName>
    </recommendedName>
</protein>
<name>A0A0S7XWM6_UNCSA</name>
<evidence type="ECO:0000256" key="1">
    <source>
        <dbReference type="SAM" id="SignalP"/>
    </source>
</evidence>
<dbReference type="EMBL" id="LIZX01000070">
    <property type="protein sequence ID" value="KPJ66885.1"/>
    <property type="molecule type" value="Genomic_DNA"/>
</dbReference>
<dbReference type="InterPro" id="IPR038063">
    <property type="entry name" value="Transpep_catalytic_dom"/>
</dbReference>
<evidence type="ECO:0000313" key="3">
    <source>
        <dbReference type="Proteomes" id="UP000051861"/>
    </source>
</evidence>
<comment type="caution">
    <text evidence="2">The sequence shown here is derived from an EMBL/GenBank/DDBJ whole genome shotgun (WGS) entry which is preliminary data.</text>
</comment>
<dbReference type="Proteomes" id="UP000051861">
    <property type="component" value="Unassembled WGS sequence"/>
</dbReference>
<evidence type="ECO:0008006" key="4">
    <source>
        <dbReference type="Google" id="ProtNLM"/>
    </source>
</evidence>
<gene>
    <name evidence="2" type="ORF">AMJ44_07745</name>
</gene>
<proteinExistence type="predicted"/>
<feature type="signal peptide" evidence="1">
    <location>
        <begin position="1"/>
        <end position="21"/>
    </location>
</feature>
<feature type="chain" id="PRO_5006640285" description="YkuD domain-containing protein" evidence="1">
    <location>
        <begin position="22"/>
        <end position="100"/>
    </location>
</feature>
<reference evidence="2 3" key="1">
    <citation type="journal article" date="2015" name="Microbiome">
        <title>Genomic resolution of linkages in carbon, nitrogen, and sulfur cycling among widespread estuary sediment bacteria.</title>
        <authorList>
            <person name="Baker B.J."/>
            <person name="Lazar C.S."/>
            <person name="Teske A.P."/>
            <person name="Dick G.J."/>
        </authorList>
    </citation>
    <scope>NUCLEOTIDE SEQUENCE [LARGE SCALE GENOMIC DNA]</scope>
    <source>
        <strain evidence="2">DG_54_3</strain>
    </source>
</reference>
<dbReference type="AlphaFoldDB" id="A0A0S7XWM6"/>